<evidence type="ECO:0000256" key="9">
    <source>
        <dbReference type="RuleBase" id="RU000688"/>
    </source>
</evidence>
<keyword evidence="7 9" id="KW-0675">Receptor</keyword>
<dbReference type="STRING" id="307972.A0A2G8K516"/>
<dbReference type="SUPFAM" id="SSF81321">
    <property type="entry name" value="Family A G protein-coupled receptor-like"/>
    <property type="match status" value="1"/>
</dbReference>
<proteinExistence type="inferred from homology"/>
<keyword evidence="8 9" id="KW-0807">Transducer</keyword>
<accession>A0A2G8K516</accession>
<comment type="caution">
    <text evidence="12">The sequence shown here is derived from an EMBL/GenBank/DDBJ whole genome shotgun (WGS) entry which is preliminary data.</text>
</comment>
<evidence type="ECO:0000256" key="2">
    <source>
        <dbReference type="ARBA" id="ARBA00022475"/>
    </source>
</evidence>
<feature type="transmembrane region" description="Helical" evidence="10">
    <location>
        <begin position="62"/>
        <end position="83"/>
    </location>
</feature>
<name>A0A2G8K516_STIJA</name>
<evidence type="ECO:0000256" key="7">
    <source>
        <dbReference type="ARBA" id="ARBA00023170"/>
    </source>
</evidence>
<feature type="transmembrane region" description="Helical" evidence="10">
    <location>
        <begin position="26"/>
        <end position="50"/>
    </location>
</feature>
<feature type="transmembrane region" description="Helical" evidence="10">
    <location>
        <begin position="186"/>
        <end position="214"/>
    </location>
</feature>
<dbReference type="Gene3D" id="1.20.1070.10">
    <property type="entry name" value="Rhodopsin 7-helix transmembrane proteins"/>
    <property type="match status" value="1"/>
</dbReference>
<protein>
    <submittedName>
        <fullName evidence="12">Putative adenosine receptor A3-like</fullName>
    </submittedName>
</protein>
<evidence type="ECO:0000256" key="5">
    <source>
        <dbReference type="ARBA" id="ARBA00023040"/>
    </source>
</evidence>
<dbReference type="AlphaFoldDB" id="A0A2G8K516"/>
<dbReference type="Proteomes" id="UP000230750">
    <property type="component" value="Unassembled WGS sequence"/>
</dbReference>
<keyword evidence="5 9" id="KW-0297">G-protein coupled receptor</keyword>
<keyword evidence="4 10" id="KW-1133">Transmembrane helix</keyword>
<dbReference type="PANTHER" id="PTHR24249:SF372">
    <property type="entry name" value="G-PROTEIN COUPLED RECEPTORS FAMILY 1 PROFILE DOMAIN-CONTAINING PROTEIN"/>
    <property type="match status" value="1"/>
</dbReference>
<dbReference type="Pfam" id="PF00001">
    <property type="entry name" value="7tm_1"/>
    <property type="match status" value="1"/>
</dbReference>
<reference evidence="12 13" key="1">
    <citation type="journal article" date="2017" name="PLoS Biol.">
        <title>The sea cucumber genome provides insights into morphological evolution and visceral regeneration.</title>
        <authorList>
            <person name="Zhang X."/>
            <person name="Sun L."/>
            <person name="Yuan J."/>
            <person name="Sun Y."/>
            <person name="Gao Y."/>
            <person name="Zhang L."/>
            <person name="Li S."/>
            <person name="Dai H."/>
            <person name="Hamel J.F."/>
            <person name="Liu C."/>
            <person name="Yu Y."/>
            <person name="Liu S."/>
            <person name="Lin W."/>
            <person name="Guo K."/>
            <person name="Jin S."/>
            <person name="Xu P."/>
            <person name="Storey K.B."/>
            <person name="Huan P."/>
            <person name="Zhang T."/>
            <person name="Zhou Y."/>
            <person name="Zhang J."/>
            <person name="Lin C."/>
            <person name="Li X."/>
            <person name="Xing L."/>
            <person name="Huo D."/>
            <person name="Sun M."/>
            <person name="Wang L."/>
            <person name="Mercier A."/>
            <person name="Li F."/>
            <person name="Yang H."/>
            <person name="Xiang J."/>
        </authorList>
    </citation>
    <scope>NUCLEOTIDE SEQUENCE [LARGE SCALE GENOMIC DNA]</scope>
    <source>
        <strain evidence="12">Shaxun</strain>
        <tissue evidence="12">Muscle</tissue>
    </source>
</reference>
<feature type="domain" description="G-protein coupled receptors family 1 profile" evidence="11">
    <location>
        <begin position="42"/>
        <end position="296"/>
    </location>
</feature>
<sequence>MMNFSNNTSLVEGQSVSLRVSITGSIIYVAVYIPVILMCVSGNALVIMTFIRFKKVRKVNNYYIFALAIVDFLTGSVAMPLAISNRLIISETTCHANSRSYLFLPAYVLCSTSMCLLLAITVDRYIAISRPLRYHVIMTRQKTTKIIIFWFAFGFCFGTLPVWSFGSDPYQWVCGLEQYDAPILTVHAIVGSFLIPTWLLLLIIAYVRIFHIAYLRKDAVSNSRSQRAKSVQWKMRMRTTITSAFVLGTFTIFWLPHSFKNIFEIYLAKDLKSLLAVQTFCEMLTYISSFMNPIIYGWRNHQFRTAYKQILKNCDCFQGNKPEQNSASPDTDETGSINLTRSMSSVQINISE</sequence>
<evidence type="ECO:0000256" key="3">
    <source>
        <dbReference type="ARBA" id="ARBA00022692"/>
    </source>
</evidence>
<dbReference type="InterPro" id="IPR000276">
    <property type="entry name" value="GPCR_Rhodpsn"/>
</dbReference>
<feature type="transmembrane region" description="Helical" evidence="10">
    <location>
        <begin position="275"/>
        <end position="298"/>
    </location>
</feature>
<dbReference type="GO" id="GO:0004930">
    <property type="term" value="F:G protein-coupled receptor activity"/>
    <property type="evidence" value="ECO:0007669"/>
    <property type="project" value="UniProtKB-KW"/>
</dbReference>
<comment type="similarity">
    <text evidence="9">Belongs to the G-protein coupled receptor 1 family.</text>
</comment>
<evidence type="ECO:0000313" key="13">
    <source>
        <dbReference type="Proteomes" id="UP000230750"/>
    </source>
</evidence>
<organism evidence="12 13">
    <name type="scientific">Stichopus japonicus</name>
    <name type="common">Sea cucumber</name>
    <dbReference type="NCBI Taxonomy" id="307972"/>
    <lineage>
        <taxon>Eukaryota</taxon>
        <taxon>Metazoa</taxon>
        <taxon>Echinodermata</taxon>
        <taxon>Eleutherozoa</taxon>
        <taxon>Echinozoa</taxon>
        <taxon>Holothuroidea</taxon>
        <taxon>Aspidochirotacea</taxon>
        <taxon>Aspidochirotida</taxon>
        <taxon>Stichopodidae</taxon>
        <taxon>Apostichopus</taxon>
    </lineage>
</organism>
<comment type="subcellular location">
    <subcellularLocation>
        <location evidence="1">Cell membrane</location>
        <topology evidence="1">Multi-pass membrane protein</topology>
    </subcellularLocation>
</comment>
<keyword evidence="3 9" id="KW-0812">Transmembrane</keyword>
<keyword evidence="2" id="KW-1003">Cell membrane</keyword>
<gene>
    <name evidence="12" type="ORF">BSL78_20035</name>
</gene>
<evidence type="ECO:0000313" key="12">
    <source>
        <dbReference type="EMBL" id="PIK43110.1"/>
    </source>
</evidence>
<dbReference type="SMART" id="SM01381">
    <property type="entry name" value="7TM_GPCR_Srsx"/>
    <property type="match status" value="1"/>
</dbReference>
<evidence type="ECO:0000259" key="11">
    <source>
        <dbReference type="PROSITE" id="PS50262"/>
    </source>
</evidence>
<dbReference type="PROSITE" id="PS00237">
    <property type="entry name" value="G_PROTEIN_RECEP_F1_1"/>
    <property type="match status" value="1"/>
</dbReference>
<feature type="transmembrane region" description="Helical" evidence="10">
    <location>
        <begin position="103"/>
        <end position="126"/>
    </location>
</feature>
<evidence type="ECO:0000256" key="10">
    <source>
        <dbReference type="SAM" id="Phobius"/>
    </source>
</evidence>
<dbReference type="InterPro" id="IPR050569">
    <property type="entry name" value="TAAR"/>
</dbReference>
<dbReference type="OrthoDB" id="10042731at2759"/>
<dbReference type="EMBL" id="MRZV01000875">
    <property type="protein sequence ID" value="PIK43110.1"/>
    <property type="molecule type" value="Genomic_DNA"/>
</dbReference>
<evidence type="ECO:0000256" key="8">
    <source>
        <dbReference type="ARBA" id="ARBA00023224"/>
    </source>
</evidence>
<keyword evidence="13" id="KW-1185">Reference proteome</keyword>
<dbReference type="InterPro" id="IPR017452">
    <property type="entry name" value="GPCR_Rhodpsn_7TM"/>
</dbReference>
<evidence type="ECO:0000256" key="4">
    <source>
        <dbReference type="ARBA" id="ARBA00022989"/>
    </source>
</evidence>
<feature type="transmembrane region" description="Helical" evidence="10">
    <location>
        <begin position="235"/>
        <end position="255"/>
    </location>
</feature>
<evidence type="ECO:0000256" key="1">
    <source>
        <dbReference type="ARBA" id="ARBA00004651"/>
    </source>
</evidence>
<dbReference type="GO" id="GO:0005886">
    <property type="term" value="C:plasma membrane"/>
    <property type="evidence" value="ECO:0007669"/>
    <property type="project" value="UniProtKB-SubCell"/>
</dbReference>
<dbReference type="PRINTS" id="PR00237">
    <property type="entry name" value="GPCRRHODOPSN"/>
</dbReference>
<dbReference type="PANTHER" id="PTHR24249">
    <property type="entry name" value="HISTAMINE RECEPTOR-RELATED G-PROTEIN COUPLED RECEPTOR"/>
    <property type="match status" value="1"/>
</dbReference>
<keyword evidence="6 10" id="KW-0472">Membrane</keyword>
<evidence type="ECO:0000256" key="6">
    <source>
        <dbReference type="ARBA" id="ARBA00023136"/>
    </source>
</evidence>
<dbReference type="PROSITE" id="PS50262">
    <property type="entry name" value="G_PROTEIN_RECEP_F1_2"/>
    <property type="match status" value="1"/>
</dbReference>
<feature type="transmembrane region" description="Helical" evidence="10">
    <location>
        <begin position="147"/>
        <end position="166"/>
    </location>
</feature>